<dbReference type="GO" id="GO:0071949">
    <property type="term" value="F:FAD binding"/>
    <property type="evidence" value="ECO:0007669"/>
    <property type="project" value="InterPro"/>
</dbReference>
<evidence type="ECO:0000256" key="11">
    <source>
        <dbReference type="PIRSR" id="PIRSR000168-1"/>
    </source>
</evidence>
<feature type="binding site" evidence="12">
    <location>
        <position position="157"/>
    </location>
    <ligand>
        <name>FAD</name>
        <dbReference type="ChEBI" id="CHEBI:57692"/>
    </ligand>
</feature>
<dbReference type="FunFam" id="1.20.140.10:FF:000007">
    <property type="entry name" value="Acyl-coenzyme A oxidase"/>
    <property type="match status" value="1"/>
</dbReference>
<dbReference type="OrthoDB" id="538336at2759"/>
<dbReference type="InterPro" id="IPR006091">
    <property type="entry name" value="Acyl-CoA_Oxase/DH_mid-dom"/>
</dbReference>
<dbReference type="PIRSF" id="PIRSF000168">
    <property type="entry name" value="Acyl-CoA_oxidase"/>
    <property type="match status" value="1"/>
</dbReference>
<dbReference type="GO" id="GO:0016402">
    <property type="term" value="F:pristanoyl-CoA oxidase activity"/>
    <property type="evidence" value="ECO:0007669"/>
    <property type="project" value="TreeGrafter"/>
</dbReference>
<dbReference type="EMBL" id="CAACVG010013833">
    <property type="protein sequence ID" value="VEN62393.1"/>
    <property type="molecule type" value="Genomic_DNA"/>
</dbReference>
<dbReference type="PANTHER" id="PTHR10909">
    <property type="entry name" value="ELECTRON TRANSPORT OXIDOREDUCTASE"/>
    <property type="match status" value="1"/>
</dbReference>
<dbReference type="FunFam" id="1.20.140.10:FF:000010">
    <property type="entry name" value="Acyl-coenzyme A oxidase"/>
    <property type="match status" value="1"/>
</dbReference>
<keyword evidence="9" id="KW-0576">Peroxisome</keyword>
<dbReference type="Gene3D" id="1.20.140.10">
    <property type="entry name" value="Butyryl-CoA Dehydrogenase, subunit A, domain 3"/>
    <property type="match status" value="2"/>
</dbReference>
<evidence type="ECO:0000256" key="6">
    <source>
        <dbReference type="ARBA" id="ARBA00022832"/>
    </source>
</evidence>
<keyword evidence="8" id="KW-0443">Lipid metabolism</keyword>
<dbReference type="InterPro" id="IPR055060">
    <property type="entry name" value="ACOX_C_alpha1"/>
</dbReference>
<evidence type="ECO:0000256" key="7">
    <source>
        <dbReference type="ARBA" id="ARBA00023002"/>
    </source>
</evidence>
<dbReference type="GO" id="GO:0033540">
    <property type="term" value="P:fatty acid beta-oxidation using acyl-CoA oxidase"/>
    <property type="evidence" value="ECO:0007669"/>
    <property type="project" value="TreeGrafter"/>
</dbReference>
<evidence type="ECO:0000256" key="5">
    <source>
        <dbReference type="ARBA" id="ARBA00022827"/>
    </source>
</evidence>
<evidence type="ECO:0000313" key="16">
    <source>
        <dbReference type="EMBL" id="VEN62393.1"/>
    </source>
</evidence>
<comment type="subcellular location">
    <subcellularLocation>
        <location evidence="2">Peroxisome</location>
    </subcellularLocation>
</comment>
<dbReference type="Pfam" id="PF01756">
    <property type="entry name" value="ACOX"/>
    <property type="match status" value="1"/>
</dbReference>
<evidence type="ECO:0000256" key="10">
    <source>
        <dbReference type="PIRNR" id="PIRNR000168"/>
    </source>
</evidence>
<gene>
    <name evidence="16" type="ORF">CALMAC_LOCUS19521</name>
</gene>
<feature type="domain" description="Acyl-CoA oxidase C-alpha1" evidence="15">
    <location>
        <begin position="301"/>
        <end position="466"/>
    </location>
</feature>
<dbReference type="InterPro" id="IPR046373">
    <property type="entry name" value="Acyl-CoA_Oxase/DH_mid-dom_sf"/>
</dbReference>
<sequence>MDLVGDKLVFEDFAPGALDTYRKQAKFKWKKLKLFFEDEEMLKIKMKVWKTLENDPIFERPEVELTTDEKKRRAARQLRRYVDCMFPEKDIRKLPYKKRTRLLMACNEALNSTFPDVSIKYALGVALFSNTIVTLGTDRHQRFAFAGNKMLSCLALTEIAHGSNTKQMRTTATYDEKTQEFIINTPDFQAAKCWVGNLGKQCTIALLFAQLYTKNQCHGLHAFVVPIRDPNTLMPYPGIVVGDMGEKIGLNGIDNGFIMFKNYRIPRENLLNRTADVTPDGEYESSFTDPGKILGAALENLSMGRVGIMQESSNNLICAITIAVRYAAVRKQFSSNGNGDEELPLIEYQLHQWRLFPYLAAAAVLRVFVNNFAETYLSTVEKSSSDSTELENLNEMVSEIHAMVCCAKPLLTWTCRDATQECREACGGHGFLKCARLGELRIVNDPCVTYEGDNNVLVQQTSNWLLRQWHAVNSGERLSSPLGSCTFFVHHMDIVGRKYCCRSISELQTIDFIMSCYEWLVLYLVKETDRKRQNISNTGADKFTARNNTQVYKASVLSRAYAEYTALKYYSLKLETAQSDLRNVVETLGLLYGFSCLDKHLIYFYQGGYTNDPSMAVNVKETILQLCDRLKPDSIAIIDSLAPPDYVIHSVLGKSDGKLYENLQTAITHAPGAMSRPAWWQEIVDTTPFMKLQSKL</sequence>
<keyword evidence="6" id="KW-0276">Fatty acid metabolism</keyword>
<dbReference type="GO" id="GO:0005504">
    <property type="term" value="F:fatty acid binding"/>
    <property type="evidence" value="ECO:0007669"/>
    <property type="project" value="TreeGrafter"/>
</dbReference>
<evidence type="ECO:0000256" key="3">
    <source>
        <dbReference type="ARBA" id="ARBA00006288"/>
    </source>
</evidence>
<evidence type="ECO:0000256" key="12">
    <source>
        <dbReference type="PIRSR" id="PIRSR000168-2"/>
    </source>
</evidence>
<evidence type="ECO:0000256" key="4">
    <source>
        <dbReference type="ARBA" id="ARBA00022630"/>
    </source>
</evidence>
<evidence type="ECO:0000259" key="15">
    <source>
        <dbReference type="Pfam" id="PF22924"/>
    </source>
</evidence>
<comment type="cofactor">
    <cofactor evidence="1">
        <name>FAD</name>
        <dbReference type="ChEBI" id="CHEBI:57692"/>
    </cofactor>
</comment>
<feature type="binding site" evidence="12">
    <location>
        <position position="196"/>
    </location>
    <ligand>
        <name>FAD</name>
        <dbReference type="ChEBI" id="CHEBI:57692"/>
    </ligand>
</feature>
<dbReference type="GO" id="GO:0005777">
    <property type="term" value="C:peroxisome"/>
    <property type="evidence" value="ECO:0007669"/>
    <property type="project" value="UniProtKB-SubCell"/>
</dbReference>
<proteinExistence type="inferred from homology"/>
<evidence type="ECO:0000256" key="2">
    <source>
        <dbReference type="ARBA" id="ARBA00004275"/>
    </source>
</evidence>
<reference evidence="16 17" key="1">
    <citation type="submission" date="2019-01" db="EMBL/GenBank/DDBJ databases">
        <authorList>
            <person name="Sayadi A."/>
        </authorList>
    </citation>
    <scope>NUCLEOTIDE SEQUENCE [LARGE SCALE GENOMIC DNA]</scope>
</reference>
<dbReference type="FunFam" id="2.40.110.10:FF:000005">
    <property type="entry name" value="Acyl-coenzyme A oxidase"/>
    <property type="match status" value="1"/>
</dbReference>
<dbReference type="Proteomes" id="UP000410492">
    <property type="component" value="Unassembled WGS sequence"/>
</dbReference>
<evidence type="ECO:0000313" key="17">
    <source>
        <dbReference type="Proteomes" id="UP000410492"/>
    </source>
</evidence>
<evidence type="ECO:0000256" key="1">
    <source>
        <dbReference type="ARBA" id="ARBA00001974"/>
    </source>
</evidence>
<dbReference type="PANTHER" id="PTHR10909:SF223">
    <property type="entry name" value="ACYL-COENZYME A OXIDASE"/>
    <property type="match status" value="1"/>
</dbReference>
<dbReference type="InterPro" id="IPR002655">
    <property type="entry name" value="Acyl-CoA_oxidase_C"/>
</dbReference>
<evidence type="ECO:0000256" key="8">
    <source>
        <dbReference type="ARBA" id="ARBA00023098"/>
    </source>
</evidence>
<evidence type="ECO:0000259" key="14">
    <source>
        <dbReference type="Pfam" id="PF02770"/>
    </source>
</evidence>
<keyword evidence="5 10" id="KW-0274">FAD</keyword>
<protein>
    <recommendedName>
        <fullName evidence="10">Acyl-coenzyme A oxidase</fullName>
    </recommendedName>
</protein>
<dbReference type="AlphaFoldDB" id="A0A653DQ95"/>
<dbReference type="Pfam" id="PF02770">
    <property type="entry name" value="Acyl-CoA_dh_M"/>
    <property type="match status" value="1"/>
</dbReference>
<evidence type="ECO:0000256" key="9">
    <source>
        <dbReference type="ARBA" id="ARBA00023140"/>
    </source>
</evidence>
<dbReference type="InterPro" id="IPR012258">
    <property type="entry name" value="Acyl-CoA_oxidase"/>
</dbReference>
<dbReference type="GO" id="GO:0055088">
    <property type="term" value="P:lipid homeostasis"/>
    <property type="evidence" value="ECO:0007669"/>
    <property type="project" value="TreeGrafter"/>
</dbReference>
<keyword evidence="17" id="KW-1185">Reference proteome</keyword>
<feature type="domain" description="Acyl-CoA oxidase C-terminal" evidence="13">
    <location>
        <begin position="511"/>
        <end position="685"/>
    </location>
</feature>
<dbReference type="InterPro" id="IPR036250">
    <property type="entry name" value="AcylCo_DH-like_C"/>
</dbReference>
<dbReference type="Gene3D" id="2.40.110.10">
    <property type="entry name" value="Butyryl-CoA Dehydrogenase, subunit A, domain 2"/>
    <property type="match status" value="1"/>
</dbReference>
<keyword evidence="4 10" id="KW-0285">Flavoprotein</keyword>
<dbReference type="InterPro" id="IPR009100">
    <property type="entry name" value="AcylCoA_DH/oxidase_NM_dom_sf"/>
</dbReference>
<name>A0A653DQ95_CALMS</name>
<keyword evidence="7" id="KW-0560">Oxidoreductase</keyword>
<evidence type="ECO:0000259" key="13">
    <source>
        <dbReference type="Pfam" id="PF01756"/>
    </source>
</evidence>
<feature type="active site" description="Proton acceptor" evidence="11">
    <location>
        <position position="451"/>
    </location>
</feature>
<dbReference type="SUPFAM" id="SSF47203">
    <property type="entry name" value="Acyl-CoA dehydrogenase C-terminal domain-like"/>
    <property type="match status" value="2"/>
</dbReference>
<feature type="domain" description="Acyl-CoA oxidase/dehydrogenase middle" evidence="14">
    <location>
        <begin position="153"/>
        <end position="262"/>
    </location>
</feature>
<accession>A0A653DQ95</accession>
<organism evidence="16 17">
    <name type="scientific">Callosobruchus maculatus</name>
    <name type="common">Southern cowpea weevil</name>
    <name type="synonym">Pulse bruchid</name>
    <dbReference type="NCBI Taxonomy" id="64391"/>
    <lineage>
        <taxon>Eukaryota</taxon>
        <taxon>Metazoa</taxon>
        <taxon>Ecdysozoa</taxon>
        <taxon>Arthropoda</taxon>
        <taxon>Hexapoda</taxon>
        <taxon>Insecta</taxon>
        <taxon>Pterygota</taxon>
        <taxon>Neoptera</taxon>
        <taxon>Endopterygota</taxon>
        <taxon>Coleoptera</taxon>
        <taxon>Polyphaga</taxon>
        <taxon>Cucujiformia</taxon>
        <taxon>Chrysomeloidea</taxon>
        <taxon>Chrysomelidae</taxon>
        <taxon>Bruchinae</taxon>
        <taxon>Bruchini</taxon>
        <taxon>Callosobruchus</taxon>
    </lineage>
</organism>
<comment type="similarity">
    <text evidence="3 10">Belongs to the acyl-CoA oxidase family.</text>
</comment>
<dbReference type="SUPFAM" id="SSF56645">
    <property type="entry name" value="Acyl-CoA dehydrogenase NM domain-like"/>
    <property type="match status" value="1"/>
</dbReference>
<dbReference type="Pfam" id="PF22924">
    <property type="entry name" value="ACOX_C_alpha1"/>
    <property type="match status" value="1"/>
</dbReference>